<dbReference type="Pfam" id="PF13041">
    <property type="entry name" value="PPR_2"/>
    <property type="match status" value="4"/>
</dbReference>
<feature type="repeat" description="PPR" evidence="2">
    <location>
        <begin position="225"/>
        <end position="259"/>
    </location>
</feature>
<dbReference type="PANTHER" id="PTHR47926">
    <property type="entry name" value="PENTATRICOPEPTIDE REPEAT-CONTAINING PROTEIN"/>
    <property type="match status" value="1"/>
</dbReference>
<dbReference type="InterPro" id="IPR046960">
    <property type="entry name" value="PPR_At4g14850-like_plant"/>
</dbReference>
<evidence type="ECO:0000313" key="3">
    <source>
        <dbReference type="EMBL" id="PIA54683.1"/>
    </source>
</evidence>
<dbReference type="OrthoDB" id="750109at2759"/>
<name>A0A2G5EG03_AQUCA</name>
<evidence type="ECO:0000256" key="1">
    <source>
        <dbReference type="ARBA" id="ARBA00022737"/>
    </source>
</evidence>
<dbReference type="GO" id="GO:0009451">
    <property type="term" value="P:RNA modification"/>
    <property type="evidence" value="ECO:0007669"/>
    <property type="project" value="InterPro"/>
</dbReference>
<dbReference type="GO" id="GO:0003723">
    <property type="term" value="F:RNA binding"/>
    <property type="evidence" value="ECO:0007669"/>
    <property type="project" value="InterPro"/>
</dbReference>
<accession>A0A2G5EG03</accession>
<dbReference type="Proteomes" id="UP000230069">
    <property type="component" value="Unassembled WGS sequence"/>
</dbReference>
<evidence type="ECO:0000313" key="4">
    <source>
        <dbReference type="Proteomes" id="UP000230069"/>
    </source>
</evidence>
<keyword evidence="1" id="KW-0677">Repeat</keyword>
<protein>
    <recommendedName>
        <fullName evidence="5">Pentatricopeptide repeat-containing protein</fullName>
    </recommendedName>
</protein>
<keyword evidence="4" id="KW-1185">Reference proteome</keyword>
<dbReference type="EMBL" id="KZ305026">
    <property type="protein sequence ID" value="PIA54683.1"/>
    <property type="molecule type" value="Genomic_DNA"/>
</dbReference>
<dbReference type="STRING" id="218851.A0A2G5EG03"/>
<dbReference type="InterPro" id="IPR002885">
    <property type="entry name" value="PPR_rpt"/>
</dbReference>
<dbReference type="FunFam" id="1.25.40.10:FF:000090">
    <property type="entry name" value="Pentatricopeptide repeat-containing protein, chloroplastic"/>
    <property type="match status" value="1"/>
</dbReference>
<dbReference type="Pfam" id="PF20431">
    <property type="entry name" value="E_motif"/>
    <property type="match status" value="1"/>
</dbReference>
<dbReference type="InterPro" id="IPR046848">
    <property type="entry name" value="E_motif"/>
</dbReference>
<dbReference type="InterPro" id="IPR011990">
    <property type="entry name" value="TPR-like_helical_dom_sf"/>
</dbReference>
<sequence>MYAKCGDIESARQLFRSSSDLDIVSYNSLISGYANNGMFGQALNIFIQAQNAGVLPTEYTFSIVLSVCGTALAIAEGKQLHGHIVKRQYLNNTAVGNALLTMYCKCGMIKEVELLFDELPDKNHISWTAIVTGLYHQECFKKALEQFSLMRQSGIIPNEHTYAIALASCGGMEFPAYGRMYHAQTIKSGMNLGEFVGTAIVDMYSRYGEMIDAGKQFEETGIMTTEVSWNALVSGYIRNGKNEEAMEAFCKMVRDGVMCDHFTYSNILKGCSSLPSLASGEQIHSQVIKTNYISHMHVGSSLIEMYANCSNFAEADLIFNEMPMRDIVSWNSIIKAYSLQGCPKKALVLVRKMIEEGIKPTSATFLTILSSCSHSGLVQEGQECFISMIQDFKISPDEKHYSCMVDLLGRAGQLKDARDFINNLPIKPNASIWRPLLAACRYHKNLQMAEFVAARILEMDPGDPTVYVALSNMYAEIGRWVDVEKQRKMLGHNGMKKEPGCSWIEINNKVYKFYSRDLTHTDMPKIYEILDILVREMKNRSISDSNILVNQG</sequence>
<proteinExistence type="predicted"/>
<dbReference type="FunFam" id="1.25.40.10:FF:000343">
    <property type="entry name" value="Pentatricopeptide repeat-containing protein At3g58590"/>
    <property type="match status" value="1"/>
</dbReference>
<gene>
    <name evidence="3" type="ORF">AQUCO_00900921v1</name>
</gene>
<feature type="repeat" description="PPR" evidence="2">
    <location>
        <begin position="326"/>
        <end position="360"/>
    </location>
</feature>
<feature type="repeat" description="PPR" evidence="2">
    <location>
        <begin position="123"/>
        <end position="157"/>
    </location>
</feature>
<reference evidence="3 4" key="1">
    <citation type="submission" date="2017-09" db="EMBL/GenBank/DDBJ databases">
        <title>WGS assembly of Aquilegia coerulea Goldsmith.</title>
        <authorList>
            <person name="Hodges S."/>
            <person name="Kramer E."/>
            <person name="Nordborg M."/>
            <person name="Tomkins J."/>
            <person name="Borevitz J."/>
            <person name="Derieg N."/>
            <person name="Yan J."/>
            <person name="Mihaltcheva S."/>
            <person name="Hayes R.D."/>
            <person name="Rokhsar D."/>
        </authorList>
    </citation>
    <scope>NUCLEOTIDE SEQUENCE [LARGE SCALE GENOMIC DNA]</scope>
    <source>
        <strain evidence="4">cv. Goldsmith</strain>
    </source>
</reference>
<evidence type="ECO:0000256" key="2">
    <source>
        <dbReference type="PROSITE-ProRule" id="PRU00708"/>
    </source>
</evidence>
<dbReference type="NCBIfam" id="TIGR00756">
    <property type="entry name" value="PPR"/>
    <property type="match status" value="3"/>
</dbReference>
<dbReference type="AlphaFoldDB" id="A0A2G5EG03"/>
<dbReference type="PROSITE" id="PS51375">
    <property type="entry name" value="PPR"/>
    <property type="match status" value="4"/>
</dbReference>
<dbReference type="Gene3D" id="1.25.40.10">
    <property type="entry name" value="Tetratricopeptide repeat domain"/>
    <property type="match status" value="4"/>
</dbReference>
<dbReference type="SUPFAM" id="SSF48452">
    <property type="entry name" value="TPR-like"/>
    <property type="match status" value="1"/>
</dbReference>
<dbReference type="PANTHER" id="PTHR47926:SF342">
    <property type="entry name" value="TETRATRICOPEPTIDE-LIKE HELICAL DOMAIN-CONTAINING PROTEIN-RELATED"/>
    <property type="match status" value="1"/>
</dbReference>
<evidence type="ECO:0008006" key="5">
    <source>
        <dbReference type="Google" id="ProtNLM"/>
    </source>
</evidence>
<feature type="repeat" description="PPR" evidence="2">
    <location>
        <begin position="22"/>
        <end position="56"/>
    </location>
</feature>
<dbReference type="InParanoid" id="A0A2G5EG03"/>
<dbReference type="Pfam" id="PF01535">
    <property type="entry name" value="PPR"/>
    <property type="match status" value="1"/>
</dbReference>
<organism evidence="3 4">
    <name type="scientific">Aquilegia coerulea</name>
    <name type="common">Rocky mountain columbine</name>
    <dbReference type="NCBI Taxonomy" id="218851"/>
    <lineage>
        <taxon>Eukaryota</taxon>
        <taxon>Viridiplantae</taxon>
        <taxon>Streptophyta</taxon>
        <taxon>Embryophyta</taxon>
        <taxon>Tracheophyta</taxon>
        <taxon>Spermatophyta</taxon>
        <taxon>Magnoliopsida</taxon>
        <taxon>Ranunculales</taxon>
        <taxon>Ranunculaceae</taxon>
        <taxon>Thalictroideae</taxon>
        <taxon>Aquilegia</taxon>
    </lineage>
</organism>
<dbReference type="FunFam" id="1.25.40.10:FF:000381">
    <property type="entry name" value="Pentatricopeptide repeat-containing protein"/>
    <property type="match status" value="1"/>
</dbReference>